<evidence type="ECO:0000313" key="5">
    <source>
        <dbReference type="Proteomes" id="UP000035170"/>
    </source>
</evidence>
<dbReference type="GO" id="GO:0047974">
    <property type="term" value="F:guanosine deaminase activity"/>
    <property type="evidence" value="ECO:0007669"/>
    <property type="project" value="TreeGrafter"/>
</dbReference>
<dbReference type="InterPro" id="IPR002125">
    <property type="entry name" value="CMP_dCMP_dom"/>
</dbReference>
<dbReference type="PANTHER" id="PTHR11079">
    <property type="entry name" value="CYTOSINE DEAMINASE FAMILY MEMBER"/>
    <property type="match status" value="1"/>
</dbReference>
<organism evidence="4 5">
    <name type="scientific">Variovorax paradoxus</name>
    <dbReference type="NCBI Taxonomy" id="34073"/>
    <lineage>
        <taxon>Bacteria</taxon>
        <taxon>Pseudomonadati</taxon>
        <taxon>Pseudomonadota</taxon>
        <taxon>Betaproteobacteria</taxon>
        <taxon>Burkholderiales</taxon>
        <taxon>Comamonadaceae</taxon>
        <taxon>Variovorax</taxon>
    </lineage>
</organism>
<evidence type="ECO:0000313" key="4">
    <source>
        <dbReference type="EMBL" id="KLN56015.1"/>
    </source>
</evidence>
<dbReference type="CDD" id="cd01285">
    <property type="entry name" value="nucleoside_deaminase"/>
    <property type="match status" value="1"/>
</dbReference>
<sequence>MYQETFMKRALALSAKALETPGTEPFGAVVVKDGWVVGEGLNHSVANFDPTSHGEVEAIRDACRRLRSVDLAGCDLYTSCEPCALCVAAMRIVGIRELFYAASMEQAGQAFDGLPAAARHPIDVDDLRAEAGAPLALRKMPAQQHLADKATEVLAAWAAPRKR</sequence>
<dbReference type="PROSITE" id="PS51747">
    <property type="entry name" value="CYT_DCMP_DEAMINASES_2"/>
    <property type="match status" value="1"/>
</dbReference>
<proteinExistence type="predicted"/>
<keyword evidence="4" id="KW-0378">Hydrolase</keyword>
<dbReference type="EMBL" id="JZWI01000013">
    <property type="protein sequence ID" value="KLN56015.1"/>
    <property type="molecule type" value="Genomic_DNA"/>
</dbReference>
<dbReference type="PANTHER" id="PTHR11079:SF161">
    <property type="entry name" value="CMP_DCMP-TYPE DEAMINASE DOMAIN-CONTAINING PROTEIN"/>
    <property type="match status" value="1"/>
</dbReference>
<dbReference type="SUPFAM" id="SSF53927">
    <property type="entry name" value="Cytidine deaminase-like"/>
    <property type="match status" value="1"/>
</dbReference>
<evidence type="ECO:0000256" key="2">
    <source>
        <dbReference type="ARBA" id="ARBA00022833"/>
    </source>
</evidence>
<dbReference type="GO" id="GO:0008270">
    <property type="term" value="F:zinc ion binding"/>
    <property type="evidence" value="ECO:0007669"/>
    <property type="project" value="InterPro"/>
</dbReference>
<keyword evidence="2" id="KW-0862">Zinc</keyword>
<dbReference type="AlphaFoldDB" id="A0A0H2MGS1"/>
<evidence type="ECO:0000259" key="3">
    <source>
        <dbReference type="PROSITE" id="PS51747"/>
    </source>
</evidence>
<keyword evidence="1" id="KW-0479">Metal-binding</keyword>
<keyword evidence="5" id="KW-1185">Reference proteome</keyword>
<dbReference type="Gene3D" id="3.40.140.10">
    <property type="entry name" value="Cytidine Deaminase, domain 2"/>
    <property type="match status" value="1"/>
</dbReference>
<dbReference type="EC" id="3.5.4.3" evidence="4"/>
<dbReference type="InterPro" id="IPR016193">
    <property type="entry name" value="Cytidine_deaminase-like"/>
</dbReference>
<dbReference type="Pfam" id="PF00383">
    <property type="entry name" value="dCMP_cyt_deam_1"/>
    <property type="match status" value="1"/>
</dbReference>
<comment type="caution">
    <text evidence="4">The sequence shown here is derived from an EMBL/GenBank/DDBJ whole genome shotgun (WGS) entry which is preliminary data.</text>
</comment>
<gene>
    <name evidence="4" type="primary">guaD1</name>
    <name evidence="4" type="ORF">VPARA_26960</name>
</gene>
<accession>A0A0H2MGS1</accession>
<reference evidence="4 5" key="1">
    <citation type="submission" date="2015-03" db="EMBL/GenBank/DDBJ databases">
        <title>Genome sequence of Variovorax paradoxus TBEA6.</title>
        <authorList>
            <person name="Poehlein A."/>
            <person name="Schuldes J."/>
            <person name="Wuebbeler J.H."/>
            <person name="Hiessl S."/>
            <person name="Steinbuechel A."/>
            <person name="Daniel R."/>
        </authorList>
    </citation>
    <scope>NUCLEOTIDE SEQUENCE [LARGE SCALE GENOMIC DNA]</scope>
    <source>
        <strain evidence="4 5">TBEA6</strain>
    </source>
</reference>
<dbReference type="InterPro" id="IPR016192">
    <property type="entry name" value="APOBEC/CMP_deaminase_Zn-bd"/>
</dbReference>
<feature type="domain" description="CMP/dCMP-type deaminase" evidence="3">
    <location>
        <begin position="1"/>
        <end position="111"/>
    </location>
</feature>
<dbReference type="GO" id="GO:0006152">
    <property type="term" value="P:purine nucleoside catabolic process"/>
    <property type="evidence" value="ECO:0007669"/>
    <property type="project" value="TreeGrafter"/>
</dbReference>
<protein>
    <submittedName>
        <fullName evidence="4">Guanine deaminase</fullName>
        <ecNumber evidence="4">3.5.4.3</ecNumber>
    </submittedName>
</protein>
<dbReference type="PROSITE" id="PS00903">
    <property type="entry name" value="CYT_DCMP_DEAMINASES_1"/>
    <property type="match status" value="1"/>
</dbReference>
<dbReference type="GO" id="GO:0008892">
    <property type="term" value="F:guanine deaminase activity"/>
    <property type="evidence" value="ECO:0007669"/>
    <property type="project" value="UniProtKB-EC"/>
</dbReference>
<name>A0A0H2MGS1_VARPD</name>
<dbReference type="PATRIC" id="fig|34073.19.peg.2773"/>
<dbReference type="Proteomes" id="UP000035170">
    <property type="component" value="Unassembled WGS sequence"/>
</dbReference>
<evidence type="ECO:0000256" key="1">
    <source>
        <dbReference type="ARBA" id="ARBA00022723"/>
    </source>
</evidence>